<protein>
    <recommendedName>
        <fullName evidence="4">Tail fiber protein</fullName>
    </recommendedName>
</protein>
<evidence type="ECO:0000313" key="2">
    <source>
        <dbReference type="EMBL" id="MCQ4769047.1"/>
    </source>
</evidence>
<evidence type="ECO:0000313" key="3">
    <source>
        <dbReference type="Proteomes" id="UP001204562"/>
    </source>
</evidence>
<reference evidence="1" key="1">
    <citation type="submission" date="2022-06" db="EMBL/GenBank/DDBJ databases">
        <title>Isolation of gut microbiota from human fecal samples.</title>
        <authorList>
            <person name="Pamer E.G."/>
            <person name="Barat B."/>
            <person name="Waligurski E."/>
            <person name="Medina S."/>
            <person name="Paddock L."/>
            <person name="Mostad J."/>
        </authorList>
    </citation>
    <scope>NUCLEOTIDE SEQUENCE</scope>
    <source>
        <strain evidence="1">DFI.9.91</strain>
    </source>
</reference>
<dbReference type="EMBL" id="JANFYS010000001">
    <property type="protein sequence ID" value="MCQ4769047.1"/>
    <property type="molecule type" value="Genomic_DNA"/>
</dbReference>
<dbReference type="EMBL" id="JANFYS010000001">
    <property type="protein sequence ID" value="MCQ4768994.1"/>
    <property type="molecule type" value="Genomic_DNA"/>
</dbReference>
<evidence type="ECO:0008006" key="4">
    <source>
        <dbReference type="Google" id="ProtNLM"/>
    </source>
</evidence>
<dbReference type="Proteomes" id="UP001204562">
    <property type="component" value="Unassembled WGS sequence"/>
</dbReference>
<comment type="caution">
    <text evidence="1">The sequence shown here is derived from an EMBL/GenBank/DDBJ whole genome shotgun (WGS) entry which is preliminary data.</text>
</comment>
<accession>A0AAW5JNJ7</accession>
<organism evidence="1 3">
    <name type="scientific">Intestinimonas massiliensis</name>
    <name type="common">ex Afouda et al. 2020</name>
    <dbReference type="NCBI Taxonomy" id="1673721"/>
    <lineage>
        <taxon>Bacteria</taxon>
        <taxon>Bacillati</taxon>
        <taxon>Bacillota</taxon>
        <taxon>Clostridia</taxon>
        <taxon>Eubacteriales</taxon>
        <taxon>Intestinimonas</taxon>
    </lineage>
</organism>
<proteinExistence type="predicted"/>
<dbReference type="RefSeq" id="WP_256302908.1">
    <property type="nucleotide sequence ID" value="NZ_JANFYS010000001.1"/>
</dbReference>
<dbReference type="AlphaFoldDB" id="A0AAW5JNJ7"/>
<name>A0AAW5JNJ7_9FIRM</name>
<gene>
    <name evidence="1" type="ORF">NE579_00755</name>
    <name evidence="2" type="ORF">NE579_01030</name>
</gene>
<sequence length="244" mass="25294">MAIKFVDEADLTTVGNAIRSKTGGSDLLTFPAGMAAAVSGIQTAKPEQAKSATPSLSAQTITPDIGKALSSVSVSAITKELLAQLDGDFVASNILQGVDLFGLAGTATGGGGEVATINGRNVTSGTFTLAENATSYTIPDYHPNSYNRRGAYNIAYWLESNLTSDDVPFTLHGVSGKDYAGIINNTKACAYLRSDHGMMASTSYGATVTTNWSAPSNTVILTAPADAPFKAGAVYSWIILELPK</sequence>
<evidence type="ECO:0000313" key="1">
    <source>
        <dbReference type="EMBL" id="MCQ4768994.1"/>
    </source>
</evidence>